<dbReference type="EMBL" id="CATOUU010000782">
    <property type="protein sequence ID" value="CAI9947867.1"/>
    <property type="molecule type" value="Genomic_DNA"/>
</dbReference>
<evidence type="ECO:0000313" key="4">
    <source>
        <dbReference type="EMBL" id="CAL6003238.1"/>
    </source>
</evidence>
<evidence type="ECO:0000313" key="3">
    <source>
        <dbReference type="EMBL" id="CAI9947867.1"/>
    </source>
</evidence>
<dbReference type="EMBL" id="CATOUU010000694">
    <property type="protein sequence ID" value="CAI9941559.1"/>
    <property type="molecule type" value="Genomic_DNA"/>
</dbReference>
<evidence type="ECO:0000313" key="2">
    <source>
        <dbReference type="EMBL" id="CAI9941559.1"/>
    </source>
</evidence>
<dbReference type="Proteomes" id="UP001642409">
    <property type="component" value="Unassembled WGS sequence"/>
</dbReference>
<evidence type="ECO:0000313" key="5">
    <source>
        <dbReference type="EMBL" id="CAL6025555.1"/>
    </source>
</evidence>
<name>A0AA86Q802_9EUKA</name>
<reference evidence="4 7" key="2">
    <citation type="submission" date="2024-07" db="EMBL/GenBank/DDBJ databases">
        <authorList>
            <person name="Akdeniz Z."/>
        </authorList>
    </citation>
    <scope>NUCLEOTIDE SEQUENCE [LARGE SCALE GENOMIC DNA]</scope>
</reference>
<dbReference type="EMBL" id="CAXDID020000099">
    <property type="protein sequence ID" value="CAL6025555.1"/>
    <property type="molecule type" value="Genomic_DNA"/>
</dbReference>
<sequence length="161" mass="18304">MRLQVDILGIFRFLSLAQEDSSIPELIEQLQQEFKTTYGLSTQARILRLQNERNEDVSTHSTVGENFTDQSRIFAIPDPGFCDLLKRSPWQIIGVEEQEFEVRLELLRRIFGDEANPAVLRSCLVRAGGQLGKAVAVASYIRPDVLGTSKKLIFVRPRQDK</sequence>
<dbReference type="EMBL" id="CAXDID020000155">
    <property type="protein sequence ID" value="CAL6043011.1"/>
    <property type="molecule type" value="Genomic_DNA"/>
</dbReference>
<evidence type="ECO:0000313" key="7">
    <source>
        <dbReference type="Proteomes" id="UP001642409"/>
    </source>
</evidence>
<dbReference type="InterPro" id="IPR018844">
    <property type="entry name" value="Dnt1-like_N"/>
</dbReference>
<organism evidence="3">
    <name type="scientific">Hexamita inflata</name>
    <dbReference type="NCBI Taxonomy" id="28002"/>
    <lineage>
        <taxon>Eukaryota</taxon>
        <taxon>Metamonada</taxon>
        <taxon>Diplomonadida</taxon>
        <taxon>Hexamitidae</taxon>
        <taxon>Hexamitinae</taxon>
        <taxon>Hexamita</taxon>
    </lineage>
</organism>
<feature type="domain" description="Nucleolar protein Dnt1-like N-terminal" evidence="1">
    <location>
        <begin position="12"/>
        <end position="76"/>
    </location>
</feature>
<evidence type="ECO:0000313" key="6">
    <source>
        <dbReference type="EMBL" id="CAL6043011.1"/>
    </source>
</evidence>
<keyword evidence="7" id="KW-1185">Reference proteome</keyword>
<reference evidence="3" key="1">
    <citation type="submission" date="2023-06" db="EMBL/GenBank/DDBJ databases">
        <authorList>
            <person name="Kurt Z."/>
        </authorList>
    </citation>
    <scope>NUCLEOTIDE SEQUENCE</scope>
</reference>
<accession>A0AA86Q802</accession>
<dbReference type="EMBL" id="CAXDID020000047">
    <property type="protein sequence ID" value="CAL6003238.1"/>
    <property type="molecule type" value="Genomic_DNA"/>
</dbReference>
<dbReference type="Pfam" id="PF10407">
    <property type="entry name" value="Cytokin_check_N"/>
    <property type="match status" value="1"/>
</dbReference>
<dbReference type="AlphaFoldDB" id="A0AA86Q802"/>
<protein>
    <recommendedName>
        <fullName evidence="1">Nucleolar protein Dnt1-like N-terminal domain-containing protein</fullName>
    </recommendedName>
</protein>
<proteinExistence type="predicted"/>
<evidence type="ECO:0000259" key="1">
    <source>
        <dbReference type="Pfam" id="PF10407"/>
    </source>
</evidence>
<comment type="caution">
    <text evidence="3">The sequence shown here is derived from an EMBL/GenBank/DDBJ whole genome shotgun (WGS) entry which is preliminary data.</text>
</comment>
<gene>
    <name evidence="4" type="ORF">HINF_LOCUS18302</name>
    <name evidence="2" type="ORF">HINF_LOCUS29204</name>
    <name evidence="5" type="ORF">HINF_LOCUS30393</name>
    <name evidence="3" type="ORF">HINF_LOCUS35512</name>
    <name evidence="6" type="ORF">HINF_LOCUS39869</name>
</gene>